<evidence type="ECO:0000256" key="3">
    <source>
        <dbReference type="SAM" id="MobiDB-lite"/>
    </source>
</evidence>
<dbReference type="Pfam" id="PF00385">
    <property type="entry name" value="Chromo"/>
    <property type="match status" value="1"/>
</dbReference>
<dbReference type="InterPro" id="IPR016197">
    <property type="entry name" value="Chromo-like_dom_sf"/>
</dbReference>
<dbReference type="SUPFAM" id="SSF54160">
    <property type="entry name" value="Chromo domain-like"/>
    <property type="match status" value="1"/>
</dbReference>
<comment type="caution">
    <text evidence="5">The sequence shown here is derived from an EMBL/GenBank/DDBJ whole genome shotgun (WGS) entry which is preliminary data.</text>
</comment>
<feature type="compositionally biased region" description="Basic and acidic residues" evidence="3">
    <location>
        <begin position="92"/>
        <end position="101"/>
    </location>
</feature>
<evidence type="ECO:0000259" key="4">
    <source>
        <dbReference type="PROSITE" id="PS50013"/>
    </source>
</evidence>
<protein>
    <recommendedName>
        <fullName evidence="4">Chromo domain-containing protein</fullName>
    </recommendedName>
</protein>
<dbReference type="InterPro" id="IPR000953">
    <property type="entry name" value="Chromo/chromo_shadow_dom"/>
</dbReference>
<dbReference type="SMART" id="SM00298">
    <property type="entry name" value="CHROMO"/>
    <property type="match status" value="1"/>
</dbReference>
<evidence type="ECO:0000313" key="6">
    <source>
        <dbReference type="Proteomes" id="UP001295684"/>
    </source>
</evidence>
<dbReference type="GO" id="GO:0005634">
    <property type="term" value="C:nucleus"/>
    <property type="evidence" value="ECO:0007669"/>
    <property type="project" value="UniProtKB-SubCell"/>
</dbReference>
<feature type="compositionally biased region" description="Basic residues" evidence="3">
    <location>
        <begin position="102"/>
        <end position="131"/>
    </location>
</feature>
<proteinExistence type="predicted"/>
<feature type="domain" description="Chromo" evidence="4">
    <location>
        <begin position="33"/>
        <end position="92"/>
    </location>
</feature>
<organism evidence="5 6">
    <name type="scientific">Euplotes crassus</name>
    <dbReference type="NCBI Taxonomy" id="5936"/>
    <lineage>
        <taxon>Eukaryota</taxon>
        <taxon>Sar</taxon>
        <taxon>Alveolata</taxon>
        <taxon>Ciliophora</taxon>
        <taxon>Intramacronucleata</taxon>
        <taxon>Spirotrichea</taxon>
        <taxon>Hypotrichia</taxon>
        <taxon>Euplotida</taxon>
        <taxon>Euplotidae</taxon>
        <taxon>Moneuplotes</taxon>
    </lineage>
</organism>
<feature type="region of interest" description="Disordered" evidence="3">
    <location>
        <begin position="92"/>
        <end position="297"/>
    </location>
</feature>
<gene>
    <name evidence="5" type="ORF">ECRASSUSDP1_LOCUS12714</name>
</gene>
<comment type="subcellular location">
    <subcellularLocation>
        <location evidence="1">Nucleus</location>
    </subcellularLocation>
</comment>
<dbReference type="InterPro" id="IPR051219">
    <property type="entry name" value="Heterochromatin_chromo-domain"/>
</dbReference>
<reference evidence="5" key="1">
    <citation type="submission" date="2023-07" db="EMBL/GenBank/DDBJ databases">
        <authorList>
            <consortium name="AG Swart"/>
            <person name="Singh M."/>
            <person name="Singh A."/>
            <person name="Seah K."/>
            <person name="Emmerich C."/>
        </authorList>
    </citation>
    <scope>NUCLEOTIDE SEQUENCE</scope>
    <source>
        <strain evidence="5">DP1</strain>
    </source>
</reference>
<keyword evidence="6" id="KW-1185">Reference proteome</keyword>
<evidence type="ECO:0000313" key="5">
    <source>
        <dbReference type="EMBL" id="CAI2371392.1"/>
    </source>
</evidence>
<dbReference type="PROSITE" id="PS50013">
    <property type="entry name" value="CHROMO_2"/>
    <property type="match status" value="1"/>
</dbReference>
<feature type="compositionally biased region" description="Basic and acidic residues" evidence="3">
    <location>
        <begin position="286"/>
        <end position="295"/>
    </location>
</feature>
<dbReference type="Gene3D" id="2.40.50.40">
    <property type="match status" value="1"/>
</dbReference>
<keyword evidence="2" id="KW-0539">Nucleus</keyword>
<feature type="compositionally biased region" description="Basic and acidic residues" evidence="3">
    <location>
        <begin position="167"/>
        <end position="186"/>
    </location>
</feature>
<evidence type="ECO:0000256" key="2">
    <source>
        <dbReference type="ARBA" id="ARBA00023242"/>
    </source>
</evidence>
<feature type="compositionally biased region" description="Acidic residues" evidence="3">
    <location>
        <begin position="9"/>
        <end position="29"/>
    </location>
</feature>
<dbReference type="CDD" id="cd00024">
    <property type="entry name" value="CD_CSD"/>
    <property type="match status" value="1"/>
</dbReference>
<dbReference type="EMBL" id="CAMPGE010012621">
    <property type="protein sequence ID" value="CAI2371392.1"/>
    <property type="molecule type" value="Genomic_DNA"/>
</dbReference>
<feature type="region of interest" description="Disordered" evidence="3">
    <location>
        <begin position="1"/>
        <end position="29"/>
    </location>
</feature>
<dbReference type="PANTHER" id="PTHR22812">
    <property type="entry name" value="CHROMOBOX PROTEIN"/>
    <property type="match status" value="1"/>
</dbReference>
<name>A0AAD1UQU3_EUPCR</name>
<evidence type="ECO:0000256" key="1">
    <source>
        <dbReference type="ARBA" id="ARBA00004123"/>
    </source>
</evidence>
<accession>A0AAD1UQU3</accession>
<dbReference type="InterPro" id="IPR023780">
    <property type="entry name" value="Chromo_domain"/>
</dbReference>
<dbReference type="Proteomes" id="UP001295684">
    <property type="component" value="Unassembled WGS sequence"/>
</dbReference>
<dbReference type="AlphaFoldDB" id="A0AAD1UQU3"/>
<sequence length="387" mass="44880">MLTIKTSEENSEIENNDQSDENCQSEDSTEQYYNVEEILDVIVINGEEKYLVKWEGYPHSQNTWEPLASFGSNLHLINQFIEKRNRQNHNCHFMDDSFDRKNGRKRLGSRKKTSKKRINKGATVFKKKPSTLKKSNPSVRKDNSSCRKSLPSVKKEKCSSNKRKLKKIDPPVKQKRNKIYEEEKERNNRRKTLHSKSPFKSMPLRKNFDIAKNPKPLRKSLSGLRKSKTRKLSNQAPKVRKASKDSLVASKIPKWPTNPAQASKPMLIKESQSSQDDEDTIRLNIKKRDPKESRKPVQKILPVKSQPSTAVPDTTEGSLQTDIPLKIERMKVINNEFCAYVIWKERPDGIIPDKSFCTVQEMKKNNIELVCDFYESKIKMKKDTKSN</sequence>